<dbReference type="AlphaFoldDB" id="A0AB39YID8"/>
<proteinExistence type="predicted"/>
<geneLocation type="plasmid" evidence="1">
    <name>unnamed1</name>
</geneLocation>
<protein>
    <submittedName>
        <fullName evidence="1">TnsA-like heteromeric transposase endonuclease subunit</fullName>
    </submittedName>
</protein>
<keyword evidence="1" id="KW-0614">Plasmid</keyword>
<evidence type="ECO:0000313" key="1">
    <source>
        <dbReference type="EMBL" id="XDV69511.1"/>
    </source>
</evidence>
<dbReference type="EMBL" id="CP165728">
    <property type="protein sequence ID" value="XDV69511.1"/>
    <property type="molecule type" value="Genomic_DNA"/>
</dbReference>
<organism evidence="1">
    <name type="scientific">Streptomyces sp. R33</name>
    <dbReference type="NCBI Taxonomy" id="3238629"/>
    <lineage>
        <taxon>Bacteria</taxon>
        <taxon>Bacillati</taxon>
        <taxon>Actinomycetota</taxon>
        <taxon>Actinomycetes</taxon>
        <taxon>Kitasatosporales</taxon>
        <taxon>Streptomycetaceae</taxon>
        <taxon>Streptomyces</taxon>
    </lineage>
</organism>
<keyword evidence="1" id="KW-0255">Endonuclease</keyword>
<accession>A0AB39YID8</accession>
<keyword evidence="1" id="KW-0378">Hydrolase</keyword>
<dbReference type="InterPro" id="IPR048000">
    <property type="entry name" value="TnsA-like"/>
</dbReference>
<sequence>MAFAGFGGQAVRQRWVDGAVTVAFEELEPVSAFPVVPGRRWGPGLWWSATTGRHVASGSNAMRAQLMVLDRDPDIIGLAGRPVRLLWHDEQGRVRSWTPQLFARRADGTALLADCPSHTEAGGEQAFRASVMMEQACEQVGWSYQRLEPLDAVLAANLRWLGGYRHPRNQIRPALTAAVLEAFARPRPLIEGVQAVGDQIEVLPAAFHALWHGHLSVPLDRPLHERVLVQVGILPRSEAVAAGPHYEIGGRFREVR</sequence>
<dbReference type="NCBIfam" id="NF033179">
    <property type="entry name" value="TnsA_like_Actin"/>
    <property type="match status" value="1"/>
</dbReference>
<name>A0AB39YID8_9ACTN</name>
<reference evidence="1" key="1">
    <citation type="submission" date="2024-08" db="EMBL/GenBank/DDBJ databases">
        <authorList>
            <person name="Yu S.T."/>
        </authorList>
    </citation>
    <scope>NUCLEOTIDE SEQUENCE</scope>
    <source>
        <strain evidence="1">R33</strain>
        <plasmid evidence="1">unnamed1</plasmid>
    </source>
</reference>
<keyword evidence="1" id="KW-0540">Nuclease</keyword>
<gene>
    <name evidence="1" type="ORF">AB5J51_42025</name>
</gene>
<dbReference type="GO" id="GO:0004519">
    <property type="term" value="F:endonuclease activity"/>
    <property type="evidence" value="ECO:0007669"/>
    <property type="project" value="UniProtKB-KW"/>
</dbReference>